<gene>
    <name evidence="1" type="ORF">ABIA69_000968</name>
</gene>
<proteinExistence type="predicted"/>
<reference evidence="1 2" key="1">
    <citation type="submission" date="2024-06" db="EMBL/GenBank/DDBJ databases">
        <title>Sorghum-associated microbial communities from plants grown in Nebraska, USA.</title>
        <authorList>
            <person name="Schachtman D."/>
        </authorList>
    </citation>
    <scope>NUCLEOTIDE SEQUENCE [LARGE SCALE GENOMIC DNA]</scope>
    <source>
        <strain evidence="1 2">736</strain>
    </source>
</reference>
<protein>
    <recommendedName>
        <fullName evidence="3">Lipoprotein</fullName>
    </recommendedName>
</protein>
<dbReference type="PROSITE" id="PS51257">
    <property type="entry name" value="PROKAR_LIPOPROTEIN"/>
    <property type="match status" value="1"/>
</dbReference>
<evidence type="ECO:0000313" key="1">
    <source>
        <dbReference type="EMBL" id="MET4559825.1"/>
    </source>
</evidence>
<comment type="caution">
    <text evidence="1">The sequence shown here is derived from an EMBL/GenBank/DDBJ whole genome shotgun (WGS) entry which is preliminary data.</text>
</comment>
<keyword evidence="2" id="KW-1185">Reference proteome</keyword>
<evidence type="ECO:0008006" key="3">
    <source>
        <dbReference type="Google" id="ProtNLM"/>
    </source>
</evidence>
<evidence type="ECO:0000313" key="2">
    <source>
        <dbReference type="Proteomes" id="UP001549363"/>
    </source>
</evidence>
<sequence>MKPYPIVVLMMIGLMLSACSGGGKEYDFYGKSTNWIVKYETEISKEREWADYSIEYIGKDPAPSMLGYNIESSWFEFGSKQERFKHRGKNVISGNSECTGPPTNNKSCQAMIEEDEQIKAKIEWNGNSEVIILNRN</sequence>
<organism evidence="1 2">
    <name type="scientific">Lysinibacillus parviboronicapiens</name>
    <dbReference type="NCBI Taxonomy" id="436516"/>
    <lineage>
        <taxon>Bacteria</taxon>
        <taxon>Bacillati</taxon>
        <taxon>Bacillota</taxon>
        <taxon>Bacilli</taxon>
        <taxon>Bacillales</taxon>
        <taxon>Bacillaceae</taxon>
        <taxon>Lysinibacillus</taxon>
    </lineage>
</organism>
<dbReference type="RefSeq" id="WP_054768552.1">
    <property type="nucleotide sequence ID" value="NZ_CP073713.1"/>
</dbReference>
<name>A0ABV2PFX5_9BACI</name>
<dbReference type="Proteomes" id="UP001549363">
    <property type="component" value="Unassembled WGS sequence"/>
</dbReference>
<accession>A0ABV2PFX5</accession>
<dbReference type="EMBL" id="JBEPSB010000003">
    <property type="protein sequence ID" value="MET4559825.1"/>
    <property type="molecule type" value="Genomic_DNA"/>
</dbReference>